<protein>
    <submittedName>
        <fullName evidence="4">TetR/AcrR family transcriptional regulator</fullName>
    </submittedName>
</protein>
<keyword evidence="5" id="KW-1185">Reference proteome</keyword>
<accession>A0ABS5HZE5</accession>
<gene>
    <name evidence="4" type="ORF">G3R48_00245</name>
</gene>
<dbReference type="InterPro" id="IPR009057">
    <property type="entry name" value="Homeodomain-like_sf"/>
</dbReference>
<evidence type="ECO:0000313" key="4">
    <source>
        <dbReference type="EMBL" id="MBR9726425.1"/>
    </source>
</evidence>
<proteinExistence type="predicted"/>
<organism evidence="4 5">
    <name type="scientific">Shewanella intestini</name>
    <dbReference type="NCBI Taxonomy" id="2017544"/>
    <lineage>
        <taxon>Bacteria</taxon>
        <taxon>Pseudomonadati</taxon>
        <taxon>Pseudomonadota</taxon>
        <taxon>Gammaproteobacteria</taxon>
        <taxon>Alteromonadales</taxon>
        <taxon>Shewanellaceae</taxon>
        <taxon>Shewanella</taxon>
    </lineage>
</organism>
<evidence type="ECO:0000259" key="3">
    <source>
        <dbReference type="PROSITE" id="PS50977"/>
    </source>
</evidence>
<comment type="caution">
    <text evidence="4">The sequence shown here is derived from an EMBL/GenBank/DDBJ whole genome shotgun (WGS) entry which is preliminary data.</text>
</comment>
<dbReference type="PANTHER" id="PTHR30055">
    <property type="entry name" value="HTH-TYPE TRANSCRIPTIONAL REGULATOR RUTR"/>
    <property type="match status" value="1"/>
</dbReference>
<dbReference type="PANTHER" id="PTHR30055:SF222">
    <property type="entry name" value="REGULATORY PROTEIN"/>
    <property type="match status" value="1"/>
</dbReference>
<dbReference type="Proteomes" id="UP000811844">
    <property type="component" value="Unassembled WGS sequence"/>
</dbReference>
<dbReference type="SUPFAM" id="SSF46689">
    <property type="entry name" value="Homeodomain-like"/>
    <property type="match status" value="1"/>
</dbReference>
<name>A0ABS5HZE5_9GAMM</name>
<dbReference type="InterPro" id="IPR023772">
    <property type="entry name" value="DNA-bd_HTH_TetR-type_CS"/>
</dbReference>
<dbReference type="PROSITE" id="PS01081">
    <property type="entry name" value="HTH_TETR_1"/>
    <property type="match status" value="1"/>
</dbReference>
<dbReference type="InterPro" id="IPR050109">
    <property type="entry name" value="HTH-type_TetR-like_transc_reg"/>
</dbReference>
<dbReference type="RefSeq" id="WP_153661381.1">
    <property type="nucleotide sequence ID" value="NZ_JAAIKR010000001.1"/>
</dbReference>
<reference evidence="4 5" key="1">
    <citation type="submission" date="2020-02" db="EMBL/GenBank/DDBJ databases">
        <title>Shewanella WXL01 sp. nov., a marine bacterium isolated from green algae in Luhuitou Fringing Reef (Northern South China Sea).</title>
        <authorList>
            <person name="Wang X."/>
        </authorList>
    </citation>
    <scope>NUCLEOTIDE SEQUENCE [LARGE SCALE GENOMIC DNA]</scope>
    <source>
        <strain evidence="4 5">MCCC 1A01895</strain>
    </source>
</reference>
<dbReference type="PROSITE" id="PS50977">
    <property type="entry name" value="HTH_TETR_2"/>
    <property type="match status" value="1"/>
</dbReference>
<feature type="domain" description="HTH tetR-type" evidence="3">
    <location>
        <begin position="4"/>
        <end position="64"/>
    </location>
</feature>
<evidence type="ECO:0000313" key="5">
    <source>
        <dbReference type="Proteomes" id="UP000811844"/>
    </source>
</evidence>
<dbReference type="EMBL" id="JAAIKR010000001">
    <property type="protein sequence ID" value="MBR9726425.1"/>
    <property type="molecule type" value="Genomic_DNA"/>
</dbReference>
<sequence length="191" mass="21639">MSKIDKRQAVLDAALSLFVANGFHATSTASIAKQAQVATGTLFHHFPTKDKILAALFLSIKTKFADDIHQQNFDGDNLKQDAQNLWQRAIDWALDHPLQQQFFVNFSMSADIPAQTRKVAMHDTLGFIVQLLTQGQQQGLIHDYPIDLMLENCHGQYLAAIRFFTDHPHKGDDPRYRQVSFELFWQAIATA</sequence>
<keyword evidence="1 2" id="KW-0238">DNA-binding</keyword>
<dbReference type="InterPro" id="IPR001647">
    <property type="entry name" value="HTH_TetR"/>
</dbReference>
<dbReference type="Gene3D" id="1.10.357.10">
    <property type="entry name" value="Tetracycline Repressor, domain 2"/>
    <property type="match status" value="1"/>
</dbReference>
<dbReference type="PRINTS" id="PR00455">
    <property type="entry name" value="HTHTETR"/>
</dbReference>
<evidence type="ECO:0000256" key="1">
    <source>
        <dbReference type="ARBA" id="ARBA00023125"/>
    </source>
</evidence>
<dbReference type="Pfam" id="PF00440">
    <property type="entry name" value="TetR_N"/>
    <property type="match status" value="1"/>
</dbReference>
<feature type="DNA-binding region" description="H-T-H motif" evidence="2">
    <location>
        <begin position="27"/>
        <end position="46"/>
    </location>
</feature>
<evidence type="ECO:0000256" key="2">
    <source>
        <dbReference type="PROSITE-ProRule" id="PRU00335"/>
    </source>
</evidence>